<dbReference type="Gene3D" id="3.40.630.30">
    <property type="match status" value="1"/>
</dbReference>
<dbReference type="NCBIfam" id="TIGR04045">
    <property type="entry name" value="MSMEG_0567_GNAT"/>
    <property type="match status" value="1"/>
</dbReference>
<evidence type="ECO:0000313" key="3">
    <source>
        <dbReference type="Proteomes" id="UP000503017"/>
    </source>
</evidence>
<dbReference type="RefSeq" id="WP_027034658.1">
    <property type="nucleotide sequence ID" value="NZ_CP033367.1"/>
</dbReference>
<organism evidence="2 3">
    <name type="scientific">Mesorhizobium loti R88b</name>
    <dbReference type="NCBI Taxonomy" id="935548"/>
    <lineage>
        <taxon>Bacteria</taxon>
        <taxon>Pseudomonadati</taxon>
        <taxon>Pseudomonadota</taxon>
        <taxon>Alphaproteobacteria</taxon>
        <taxon>Hyphomicrobiales</taxon>
        <taxon>Phyllobacteriaceae</taxon>
        <taxon>Mesorhizobium</taxon>
    </lineage>
</organism>
<gene>
    <name evidence="2" type="ORF">EB235_25630</name>
</gene>
<dbReference type="Proteomes" id="UP000503017">
    <property type="component" value="Chromosome"/>
</dbReference>
<dbReference type="PROSITE" id="PS51186">
    <property type="entry name" value="GNAT"/>
    <property type="match status" value="1"/>
</dbReference>
<evidence type="ECO:0000313" key="2">
    <source>
        <dbReference type="EMBL" id="QKD04450.1"/>
    </source>
</evidence>
<evidence type="ECO:0000259" key="1">
    <source>
        <dbReference type="PROSITE" id="PS51186"/>
    </source>
</evidence>
<dbReference type="AlphaFoldDB" id="A0A6M7WKC9"/>
<proteinExistence type="predicted"/>
<sequence>MMFEPVQPYISPQHRVKFAIWPWECEGAARLRRAVFCDEQGIFDGDDRDAIDDRAVTIVALSDQCGWDDEVVGTVRIHTGDAPGEWWGSRLAVCKAYRRQAGLGTSLIRLAVSSAHAQGATRFLANVQSRNVLLFQRLHWISLGETSFHGHPHHHMQADLSFYPPIADGAAGFVTRTAEIA</sequence>
<dbReference type="GO" id="GO:0016747">
    <property type="term" value="F:acyltransferase activity, transferring groups other than amino-acyl groups"/>
    <property type="evidence" value="ECO:0007669"/>
    <property type="project" value="InterPro"/>
</dbReference>
<keyword evidence="2" id="KW-0808">Transferase</keyword>
<accession>A0A6M7WKC9</accession>
<dbReference type="InterPro" id="IPR016181">
    <property type="entry name" value="Acyl_CoA_acyltransferase"/>
</dbReference>
<dbReference type="EMBL" id="CP033367">
    <property type="protein sequence ID" value="QKD04450.1"/>
    <property type="molecule type" value="Genomic_DNA"/>
</dbReference>
<dbReference type="CDD" id="cd04301">
    <property type="entry name" value="NAT_SF"/>
    <property type="match status" value="1"/>
</dbReference>
<protein>
    <submittedName>
        <fullName evidence="2">GNAT family N-acetyltransferase</fullName>
    </submittedName>
</protein>
<feature type="domain" description="N-acetyltransferase" evidence="1">
    <location>
        <begin position="29"/>
        <end position="167"/>
    </location>
</feature>
<dbReference type="InterPro" id="IPR024035">
    <property type="entry name" value="MSMEG_0567_GNAT"/>
</dbReference>
<reference evidence="2 3" key="1">
    <citation type="submission" date="2018-10" db="EMBL/GenBank/DDBJ databases">
        <authorList>
            <person name="Perry B.J."/>
            <person name="Sullivan J.T."/>
            <person name="Murphy R.J.T."/>
            <person name="Ramsay J.P."/>
            <person name="Ronson C.W."/>
        </authorList>
    </citation>
    <scope>NUCLEOTIDE SEQUENCE [LARGE SCALE GENOMIC DNA]</scope>
    <source>
        <strain evidence="2 3">R88b</strain>
    </source>
</reference>
<dbReference type="SUPFAM" id="SSF55729">
    <property type="entry name" value="Acyl-CoA N-acyltransferases (Nat)"/>
    <property type="match status" value="1"/>
</dbReference>
<dbReference type="Pfam" id="PF00583">
    <property type="entry name" value="Acetyltransf_1"/>
    <property type="match status" value="1"/>
</dbReference>
<dbReference type="InterPro" id="IPR000182">
    <property type="entry name" value="GNAT_dom"/>
</dbReference>
<name>A0A6M7WKC9_RHILI</name>